<accession>A0AC35U3F2</accession>
<organism evidence="1 2">
    <name type="scientific">Rhabditophanes sp. KR3021</name>
    <dbReference type="NCBI Taxonomy" id="114890"/>
    <lineage>
        <taxon>Eukaryota</taxon>
        <taxon>Metazoa</taxon>
        <taxon>Ecdysozoa</taxon>
        <taxon>Nematoda</taxon>
        <taxon>Chromadorea</taxon>
        <taxon>Rhabditida</taxon>
        <taxon>Tylenchina</taxon>
        <taxon>Panagrolaimomorpha</taxon>
        <taxon>Strongyloidoidea</taxon>
        <taxon>Alloionematidae</taxon>
        <taxon>Rhabditophanes</taxon>
    </lineage>
</organism>
<evidence type="ECO:0000313" key="2">
    <source>
        <dbReference type="WBParaSite" id="RSKR_0000687066.1"/>
    </source>
</evidence>
<proteinExistence type="predicted"/>
<dbReference type="Proteomes" id="UP000095286">
    <property type="component" value="Unplaced"/>
</dbReference>
<evidence type="ECO:0000313" key="1">
    <source>
        <dbReference type="Proteomes" id="UP000095286"/>
    </source>
</evidence>
<reference evidence="2" key="1">
    <citation type="submission" date="2016-11" db="UniProtKB">
        <authorList>
            <consortium name="WormBaseParasite"/>
        </authorList>
    </citation>
    <scope>IDENTIFICATION</scope>
    <source>
        <strain evidence="2">KR3021</strain>
    </source>
</reference>
<dbReference type="WBParaSite" id="RSKR_0000687066.1">
    <property type="protein sequence ID" value="RSKR_0000687066.1"/>
    <property type="gene ID" value="RSKR_0000687066"/>
</dbReference>
<sequence>MELALSNDFAPSVRTVLVISSTYAATPQCAICHEVIKAAESHFKNGEPEISLLTDLTRQCYTYGAQYGMNAITTCLQIVDANIDKIYGHFQNGMTPCQVCNIAKSCVEGDACTDTL</sequence>
<protein>
    <submittedName>
        <fullName evidence="2">Saposin B-type domain-containing protein</fullName>
    </submittedName>
</protein>
<name>A0AC35U3F2_9BILA</name>